<dbReference type="RefSeq" id="WP_051833015.1">
    <property type="nucleotide sequence ID" value="NZ_KQ948150.1"/>
</dbReference>
<keyword evidence="2" id="KW-0732">Signal</keyword>
<evidence type="ECO:0000256" key="1">
    <source>
        <dbReference type="SAM" id="MobiDB-lite"/>
    </source>
</evidence>
<feature type="chain" id="PRO_5007153462" description="Deoxyribonuclease NucA/NucB domain-containing protein" evidence="2">
    <location>
        <begin position="28"/>
        <end position="462"/>
    </location>
</feature>
<feature type="signal peptide" evidence="2">
    <location>
        <begin position="1"/>
        <end position="27"/>
    </location>
</feature>
<feature type="region of interest" description="Disordered" evidence="1">
    <location>
        <begin position="94"/>
        <end position="143"/>
    </location>
</feature>
<evidence type="ECO:0000259" key="3">
    <source>
        <dbReference type="Pfam" id="PF14040"/>
    </source>
</evidence>
<name>A0A117PPQ8_9ACTN</name>
<dbReference type="Pfam" id="PF14040">
    <property type="entry name" value="DNase_NucA_NucB"/>
    <property type="match status" value="1"/>
</dbReference>
<proteinExistence type="predicted"/>
<gene>
    <name evidence="4" type="ORF">AQI94_31095</name>
</gene>
<accession>A0A117PPQ8</accession>
<protein>
    <recommendedName>
        <fullName evidence="3">Deoxyribonuclease NucA/NucB domain-containing protein</fullName>
    </recommendedName>
</protein>
<evidence type="ECO:0000313" key="5">
    <source>
        <dbReference type="Proteomes" id="UP000053039"/>
    </source>
</evidence>
<feature type="domain" description="Deoxyribonuclease NucA/NucB" evidence="3">
    <location>
        <begin position="351"/>
        <end position="393"/>
    </location>
</feature>
<organism evidence="4 5">
    <name type="scientific">Streptomyces pseudovenezuelae</name>
    <dbReference type="NCBI Taxonomy" id="67350"/>
    <lineage>
        <taxon>Bacteria</taxon>
        <taxon>Bacillati</taxon>
        <taxon>Actinomycetota</taxon>
        <taxon>Actinomycetes</taxon>
        <taxon>Kitasatosporales</taxon>
        <taxon>Streptomycetaceae</taxon>
        <taxon>Streptomyces</taxon>
        <taxon>Streptomyces aurantiacus group</taxon>
    </lineage>
</organism>
<feature type="compositionally biased region" description="Low complexity" evidence="1">
    <location>
        <begin position="94"/>
        <end position="112"/>
    </location>
</feature>
<dbReference type="InterPro" id="IPR029476">
    <property type="entry name" value="DNase_NucA_NucB"/>
</dbReference>
<dbReference type="OrthoDB" id="3658262at2"/>
<dbReference type="EMBL" id="LMWM01000030">
    <property type="protein sequence ID" value="KUM84968.1"/>
    <property type="molecule type" value="Genomic_DNA"/>
</dbReference>
<sequence length="462" mass="48174">MTSSRIRWVLVAPLLTMALTATGTAGAAEGRTAPARTTLTAAADPTADGASTAPAPALQTAAFAAQDSCSRLPAAARATVPDAVTACVRVDGGTATAPRTKTGAAAPATADLAADDPAGDGLGTEFEPDTDDPEPPPPSCVLTSPGTWTWSRTGGLCLNGAEVTYTLYDANGKTIGTGLIQVNSTLATSYKSLDLNETITAKLVRVTGDVKSLVVKVQVACGTGCTTVTKQPWYGTSELTPGLEKTGKTKYNGGAFAADTTRSSFRTSYKMYVTMPGATPVDPSASWSSPATGEIRCDKEQPRLRGCVIPTDEMPVLSYSRAHEKYGIVVPIYEEIMRRRGTDVLHAVNQTKANANRAATCTPFTNLYPGVAGKDSCDEFPPASTAEGGQDGTLCAELTPQVVNGLWSAPATWPTRPASGNETCLRLHITQRANSSAGGVLGSLRKYQRLVDGDPFRIEFTA</sequence>
<reference evidence="4 5" key="1">
    <citation type="submission" date="2015-10" db="EMBL/GenBank/DDBJ databases">
        <title>Draft genome sequence of Streptomyces pseudovenezuelae DSM 40212, type strain for the species Streptomyces pseudovenezuelae.</title>
        <authorList>
            <person name="Ruckert C."/>
            <person name="Winkler A."/>
            <person name="Kalinowski J."/>
            <person name="Kampfer P."/>
            <person name="Glaeser S."/>
        </authorList>
    </citation>
    <scope>NUCLEOTIDE SEQUENCE [LARGE SCALE GENOMIC DNA]</scope>
    <source>
        <strain evidence="4 5">DSM 40212</strain>
    </source>
</reference>
<dbReference type="AlphaFoldDB" id="A0A117PPQ8"/>
<dbReference type="Proteomes" id="UP000053039">
    <property type="component" value="Unassembled WGS sequence"/>
</dbReference>
<evidence type="ECO:0000313" key="4">
    <source>
        <dbReference type="EMBL" id="KUM84968.1"/>
    </source>
</evidence>
<evidence type="ECO:0000256" key="2">
    <source>
        <dbReference type="SAM" id="SignalP"/>
    </source>
</evidence>
<comment type="caution">
    <text evidence="4">The sequence shown here is derived from an EMBL/GenBank/DDBJ whole genome shotgun (WGS) entry which is preliminary data.</text>
</comment>